<gene>
    <name evidence="6" type="ORF">AW736_20640</name>
</gene>
<dbReference type="CDD" id="cd06170">
    <property type="entry name" value="LuxR_C_like"/>
    <property type="match status" value="1"/>
</dbReference>
<dbReference type="OrthoDB" id="9774661at2"/>
<feature type="domain" description="HTH luxR-type" evidence="5">
    <location>
        <begin position="350"/>
        <end position="414"/>
    </location>
</feature>
<keyword evidence="7" id="KW-1185">Reference proteome</keyword>
<keyword evidence="2" id="KW-0238">DNA-binding</keyword>
<reference evidence="6 7" key="1">
    <citation type="submission" date="2016-01" db="EMBL/GenBank/DDBJ databases">
        <title>High potential of lignocellulose degradation of a new Verrucomicrobia species.</title>
        <authorList>
            <person name="Wang Y."/>
            <person name="Shi Y."/>
            <person name="Qiu Z."/>
            <person name="Liu S."/>
            <person name="Yang H."/>
        </authorList>
    </citation>
    <scope>NUCLEOTIDE SEQUENCE [LARGE SCALE GENOMIC DNA]</scope>
    <source>
        <strain evidence="6 7">TSB47</strain>
    </source>
</reference>
<accession>A0A178IF59</accession>
<dbReference type="PANTHER" id="PTHR44688">
    <property type="entry name" value="DNA-BINDING TRANSCRIPTIONAL ACTIVATOR DEVR_DOSR"/>
    <property type="match status" value="1"/>
</dbReference>
<dbReference type="STRING" id="1184151.AW736_20640"/>
<feature type="compositionally biased region" description="Low complexity" evidence="4">
    <location>
        <begin position="267"/>
        <end position="290"/>
    </location>
</feature>
<organism evidence="6 7">
    <name type="scientific">Termitidicoccus mucosus</name>
    <dbReference type="NCBI Taxonomy" id="1184151"/>
    <lineage>
        <taxon>Bacteria</taxon>
        <taxon>Pseudomonadati</taxon>
        <taxon>Verrucomicrobiota</taxon>
        <taxon>Opitutia</taxon>
        <taxon>Opitutales</taxon>
        <taxon>Opitutaceae</taxon>
        <taxon>Termitidicoccus</taxon>
    </lineage>
</organism>
<dbReference type="AlphaFoldDB" id="A0A178IF59"/>
<dbReference type="EMBL" id="LRRQ01000157">
    <property type="protein sequence ID" value="OAM87785.1"/>
    <property type="molecule type" value="Genomic_DNA"/>
</dbReference>
<dbReference type="GO" id="GO:0003677">
    <property type="term" value="F:DNA binding"/>
    <property type="evidence" value="ECO:0007669"/>
    <property type="project" value="UniProtKB-KW"/>
</dbReference>
<dbReference type="SMART" id="SM00421">
    <property type="entry name" value="HTH_LUXR"/>
    <property type="match status" value="1"/>
</dbReference>
<comment type="caution">
    <text evidence="6">The sequence shown here is derived from an EMBL/GenBank/DDBJ whole genome shotgun (WGS) entry which is preliminary data.</text>
</comment>
<dbReference type="Gene3D" id="1.10.10.10">
    <property type="entry name" value="Winged helix-like DNA-binding domain superfamily/Winged helix DNA-binding domain"/>
    <property type="match status" value="1"/>
</dbReference>
<sequence>MPPTPDTSSVLHDPKLQRALLDLHGALEFHDLWGSLQHLFEVAVPHDTLVMSANYLDWRRESSTRRRASRRSRIADPEFNGRAVVEHGAPFFQPFLDAHKGIPCYSHSDIIADARRITRLPYYRKYMQPAGWRYSAHLLFWRDGAVDTSFALRRRPDQGDFLPGEMDLLRAVHPHIEVAFERMRKFEHERQRRRLLETFYRATPEALLFLDWNLKCVYSSRDALSLCAHWNLGPGPAKKFSPQAIFDIPPAIAAACEEIRAEWLQAAPAHPSSPAPASSRRAGAAPSEPAGDPPLRHLVDARSGCEALVSLRKDTANALTKPVFIIRLRPPGGAAGVDGSETAAPAAGSPARLLHALSPTERELVMLVCAGCSNKEIAMRTAKTEGSVKVLLSRIFKKLHVTSRTRLIIALQQT</sequence>
<dbReference type="PANTHER" id="PTHR44688:SF16">
    <property type="entry name" value="DNA-BINDING TRANSCRIPTIONAL ACTIVATOR DEVR_DOSR"/>
    <property type="match status" value="1"/>
</dbReference>
<dbReference type="InterPro" id="IPR000792">
    <property type="entry name" value="Tscrpt_reg_LuxR_C"/>
</dbReference>
<dbReference type="PROSITE" id="PS50043">
    <property type="entry name" value="HTH_LUXR_2"/>
    <property type="match status" value="1"/>
</dbReference>
<feature type="region of interest" description="Disordered" evidence="4">
    <location>
        <begin position="267"/>
        <end position="296"/>
    </location>
</feature>
<dbReference type="Pfam" id="PF00196">
    <property type="entry name" value="GerE"/>
    <property type="match status" value="1"/>
</dbReference>
<dbReference type="SUPFAM" id="SSF46894">
    <property type="entry name" value="C-terminal effector domain of the bipartite response regulators"/>
    <property type="match status" value="1"/>
</dbReference>
<dbReference type="GO" id="GO:0006355">
    <property type="term" value="P:regulation of DNA-templated transcription"/>
    <property type="evidence" value="ECO:0007669"/>
    <property type="project" value="InterPro"/>
</dbReference>
<dbReference type="Proteomes" id="UP000078486">
    <property type="component" value="Unassembled WGS sequence"/>
</dbReference>
<keyword evidence="3" id="KW-0804">Transcription</keyword>
<evidence type="ECO:0000256" key="2">
    <source>
        <dbReference type="ARBA" id="ARBA00023125"/>
    </source>
</evidence>
<evidence type="ECO:0000256" key="4">
    <source>
        <dbReference type="SAM" id="MobiDB-lite"/>
    </source>
</evidence>
<evidence type="ECO:0000256" key="3">
    <source>
        <dbReference type="ARBA" id="ARBA00023163"/>
    </source>
</evidence>
<evidence type="ECO:0000259" key="5">
    <source>
        <dbReference type="PROSITE" id="PS50043"/>
    </source>
</evidence>
<dbReference type="InterPro" id="IPR016032">
    <property type="entry name" value="Sig_transdc_resp-reg_C-effctor"/>
</dbReference>
<dbReference type="RefSeq" id="WP_068772197.1">
    <property type="nucleotide sequence ID" value="NZ_CP109796.1"/>
</dbReference>
<keyword evidence="1" id="KW-0805">Transcription regulation</keyword>
<dbReference type="InterPro" id="IPR036388">
    <property type="entry name" value="WH-like_DNA-bd_sf"/>
</dbReference>
<protein>
    <recommendedName>
        <fullName evidence="5">HTH luxR-type domain-containing protein</fullName>
    </recommendedName>
</protein>
<evidence type="ECO:0000313" key="7">
    <source>
        <dbReference type="Proteomes" id="UP000078486"/>
    </source>
</evidence>
<name>A0A178IF59_9BACT</name>
<evidence type="ECO:0000313" key="6">
    <source>
        <dbReference type="EMBL" id="OAM87785.1"/>
    </source>
</evidence>
<evidence type="ECO:0000256" key="1">
    <source>
        <dbReference type="ARBA" id="ARBA00023015"/>
    </source>
</evidence>
<proteinExistence type="predicted"/>